<keyword evidence="11 13" id="KW-0472">Membrane</keyword>
<evidence type="ECO:0000256" key="4">
    <source>
        <dbReference type="ARBA" id="ARBA00008661"/>
    </source>
</evidence>
<dbReference type="PANTHER" id="PTHR11214:SF383">
    <property type="entry name" value="HEXOSYLTRANSFERASE"/>
    <property type="match status" value="1"/>
</dbReference>
<dbReference type="EC" id="2.4.1.-" evidence="13"/>
<evidence type="ECO:0000313" key="14">
    <source>
        <dbReference type="Proteomes" id="UP000515123"/>
    </source>
</evidence>
<dbReference type="Gene3D" id="3.90.550.50">
    <property type="match status" value="1"/>
</dbReference>
<evidence type="ECO:0000256" key="2">
    <source>
        <dbReference type="ARBA" id="ARBA00004323"/>
    </source>
</evidence>
<dbReference type="PANTHER" id="PTHR11214">
    <property type="entry name" value="BETA-1,3-N-ACETYLGLUCOSAMINYLTRANSFERASE"/>
    <property type="match status" value="1"/>
</dbReference>
<dbReference type="GO" id="GO:0000139">
    <property type="term" value="C:Golgi membrane"/>
    <property type="evidence" value="ECO:0007669"/>
    <property type="project" value="UniProtKB-SubCell"/>
</dbReference>
<comment type="similarity">
    <text evidence="4 13">Belongs to the glycosyltransferase 31 family.</text>
</comment>
<keyword evidence="8 13" id="KW-0735">Signal-anchor</keyword>
<dbReference type="UniPathway" id="UPA00378"/>
<proteinExistence type="inferred from homology"/>
<dbReference type="RefSeq" id="XP_020114720.1">
    <property type="nucleotide sequence ID" value="XM_020259131.1"/>
</dbReference>
<dbReference type="AlphaFoldDB" id="A0A6P5HLD7"/>
<keyword evidence="12 13" id="KW-0464">Manganese</keyword>
<comment type="cofactor">
    <cofactor evidence="1 13">
        <name>Mn(2+)</name>
        <dbReference type="ChEBI" id="CHEBI:29035"/>
    </cofactor>
</comment>
<name>A0A6P5HLD7_ANACO</name>
<sequence>MEKKITSSSPFAKPYPWAITLLLLPPSLLALSYLLPYSADLRLPFIVTSCGGPSPTATTKATPTAEPDFRLLIGIHTVPAKYHRRHALRLAYFLQQQPTASPMARVSIRFILCNVAKEEDQLIVALEIMHHDDIIILNCTESAERGKTYTYFSSLPAMFEGGERPPYDYVMKTDDDTYLRLDELVKSLKGKAKRNVYYGTGLPFQDREHPPFMLGMGYILSWDLVEWIASSEIARNEPNGIEDTLTGKWLNSGDKARVRYNMFPKMYDYRGGEGNDFEAETIAVHQLKEDLRLVRTLKHFNVTTGLKASKLYHIP</sequence>
<evidence type="ECO:0000256" key="6">
    <source>
        <dbReference type="ARBA" id="ARBA00022679"/>
    </source>
</evidence>
<keyword evidence="9 13" id="KW-1133">Transmembrane helix</keyword>
<keyword evidence="7 13" id="KW-0812">Transmembrane</keyword>
<dbReference type="InterPro" id="IPR002659">
    <property type="entry name" value="Glyco_trans_31"/>
</dbReference>
<comment type="subcellular location">
    <subcellularLocation>
        <location evidence="2 13">Golgi apparatus membrane</location>
        <topology evidence="2 13">Single-pass type II membrane protein</topology>
    </subcellularLocation>
</comment>
<keyword evidence="10 13" id="KW-0333">Golgi apparatus</keyword>
<reference evidence="15" key="2">
    <citation type="submission" date="2025-08" db="UniProtKB">
        <authorList>
            <consortium name="RefSeq"/>
        </authorList>
    </citation>
    <scope>IDENTIFICATION</scope>
    <source>
        <tissue evidence="15">Leaf</tissue>
    </source>
</reference>
<gene>
    <name evidence="15" type="primary">LOC109728660</name>
</gene>
<evidence type="ECO:0000256" key="3">
    <source>
        <dbReference type="ARBA" id="ARBA00004922"/>
    </source>
</evidence>
<evidence type="ECO:0000256" key="9">
    <source>
        <dbReference type="ARBA" id="ARBA00022989"/>
    </source>
</evidence>
<feature type="transmembrane region" description="Helical" evidence="13">
    <location>
        <begin position="15"/>
        <end position="35"/>
    </location>
</feature>
<evidence type="ECO:0000313" key="15">
    <source>
        <dbReference type="RefSeq" id="XP_020114720.1"/>
    </source>
</evidence>
<evidence type="ECO:0000256" key="13">
    <source>
        <dbReference type="RuleBase" id="RU363063"/>
    </source>
</evidence>
<evidence type="ECO:0000256" key="10">
    <source>
        <dbReference type="ARBA" id="ARBA00023034"/>
    </source>
</evidence>
<evidence type="ECO:0000256" key="7">
    <source>
        <dbReference type="ARBA" id="ARBA00022692"/>
    </source>
</evidence>
<keyword evidence="5 13" id="KW-0328">Glycosyltransferase</keyword>
<dbReference type="GeneID" id="109728660"/>
<evidence type="ECO:0000256" key="1">
    <source>
        <dbReference type="ARBA" id="ARBA00001936"/>
    </source>
</evidence>
<evidence type="ECO:0000256" key="8">
    <source>
        <dbReference type="ARBA" id="ARBA00022968"/>
    </source>
</evidence>
<protein>
    <recommendedName>
        <fullName evidence="13">Hexosyltransferase</fullName>
        <ecNumber evidence="13">2.4.1.-</ecNumber>
    </recommendedName>
</protein>
<dbReference type="OrthoDB" id="2139606at2759"/>
<comment type="pathway">
    <text evidence="3">Protein modification; protein glycosylation.</text>
</comment>
<dbReference type="Pfam" id="PF01762">
    <property type="entry name" value="Galactosyl_T"/>
    <property type="match status" value="1"/>
</dbReference>
<evidence type="ECO:0000256" key="5">
    <source>
        <dbReference type="ARBA" id="ARBA00022676"/>
    </source>
</evidence>
<dbReference type="Proteomes" id="UP000515123">
    <property type="component" value="Linkage group 24"/>
</dbReference>
<keyword evidence="6" id="KW-0808">Transferase</keyword>
<dbReference type="Gramene" id="Aco027430.1.mrna1">
    <property type="protein sequence ID" value="Aco027430.1.mrna1.cds1"/>
    <property type="gene ID" value="Aco027430.1.path1"/>
</dbReference>
<accession>A0A6P5HLD7</accession>
<evidence type="ECO:0000256" key="11">
    <source>
        <dbReference type="ARBA" id="ARBA00023136"/>
    </source>
</evidence>
<reference evidence="14" key="1">
    <citation type="journal article" date="2015" name="Nat. Genet.">
        <title>The pineapple genome and the evolution of CAM photosynthesis.</title>
        <authorList>
            <person name="Ming R."/>
            <person name="VanBuren R."/>
            <person name="Wai C.M."/>
            <person name="Tang H."/>
            <person name="Schatz M.C."/>
            <person name="Bowers J.E."/>
            <person name="Lyons E."/>
            <person name="Wang M.L."/>
            <person name="Chen J."/>
            <person name="Biggers E."/>
            <person name="Zhang J."/>
            <person name="Huang L."/>
            <person name="Zhang L."/>
            <person name="Miao W."/>
            <person name="Zhang J."/>
            <person name="Ye Z."/>
            <person name="Miao C."/>
            <person name="Lin Z."/>
            <person name="Wang H."/>
            <person name="Zhou H."/>
            <person name="Yim W.C."/>
            <person name="Priest H.D."/>
            <person name="Zheng C."/>
            <person name="Woodhouse M."/>
            <person name="Edger P.P."/>
            <person name="Guyot R."/>
            <person name="Guo H.B."/>
            <person name="Guo H."/>
            <person name="Zheng G."/>
            <person name="Singh R."/>
            <person name="Sharma A."/>
            <person name="Min X."/>
            <person name="Zheng Y."/>
            <person name="Lee H."/>
            <person name="Gurtowski J."/>
            <person name="Sedlazeck F.J."/>
            <person name="Harkess A."/>
            <person name="McKain M.R."/>
            <person name="Liao Z."/>
            <person name="Fang J."/>
            <person name="Liu J."/>
            <person name="Zhang X."/>
            <person name="Zhang Q."/>
            <person name="Hu W."/>
            <person name="Qin Y."/>
            <person name="Wang K."/>
            <person name="Chen L.Y."/>
            <person name="Shirley N."/>
            <person name="Lin Y.R."/>
            <person name="Liu L.Y."/>
            <person name="Hernandez A.G."/>
            <person name="Wright C.L."/>
            <person name="Bulone V."/>
            <person name="Tuskan G.A."/>
            <person name="Heath K."/>
            <person name="Zee F."/>
            <person name="Moore P.H."/>
            <person name="Sunkar R."/>
            <person name="Leebens-Mack J.H."/>
            <person name="Mockler T."/>
            <person name="Bennetzen J.L."/>
            <person name="Freeling M."/>
            <person name="Sankoff D."/>
            <person name="Paterson A.H."/>
            <person name="Zhu X."/>
            <person name="Yang X."/>
            <person name="Smith J.A."/>
            <person name="Cushman J.C."/>
            <person name="Paull R.E."/>
            <person name="Yu Q."/>
        </authorList>
    </citation>
    <scope>NUCLEOTIDE SEQUENCE [LARGE SCALE GENOMIC DNA]</scope>
    <source>
        <strain evidence="14">cv. F153</strain>
    </source>
</reference>
<dbReference type="GO" id="GO:0016758">
    <property type="term" value="F:hexosyltransferase activity"/>
    <property type="evidence" value="ECO:0007669"/>
    <property type="project" value="InterPro"/>
</dbReference>
<evidence type="ECO:0000256" key="12">
    <source>
        <dbReference type="ARBA" id="ARBA00023211"/>
    </source>
</evidence>
<organism evidence="14 15">
    <name type="scientific">Ananas comosus</name>
    <name type="common">Pineapple</name>
    <name type="synonym">Ananas ananas</name>
    <dbReference type="NCBI Taxonomy" id="4615"/>
    <lineage>
        <taxon>Eukaryota</taxon>
        <taxon>Viridiplantae</taxon>
        <taxon>Streptophyta</taxon>
        <taxon>Embryophyta</taxon>
        <taxon>Tracheophyta</taxon>
        <taxon>Spermatophyta</taxon>
        <taxon>Magnoliopsida</taxon>
        <taxon>Liliopsida</taxon>
        <taxon>Poales</taxon>
        <taxon>Bromeliaceae</taxon>
        <taxon>Bromelioideae</taxon>
        <taxon>Ananas</taxon>
    </lineage>
</organism>
<keyword evidence="14" id="KW-1185">Reference proteome</keyword>